<evidence type="ECO:0000313" key="3">
    <source>
        <dbReference type="Proteomes" id="UP001274830"/>
    </source>
</evidence>
<sequence length="59" mass="6323">MAQRAIAKTEALKATITHRPKTSSPLKASMTVEPPPLPPRAASPALHMNVNRFAVEAGY</sequence>
<evidence type="ECO:0000313" key="2">
    <source>
        <dbReference type="EMBL" id="KAK3676506.1"/>
    </source>
</evidence>
<accession>A0AAE0WR71</accession>
<organism evidence="2 3">
    <name type="scientific">Recurvomyces mirabilis</name>
    <dbReference type="NCBI Taxonomy" id="574656"/>
    <lineage>
        <taxon>Eukaryota</taxon>
        <taxon>Fungi</taxon>
        <taxon>Dikarya</taxon>
        <taxon>Ascomycota</taxon>
        <taxon>Pezizomycotina</taxon>
        <taxon>Dothideomycetes</taxon>
        <taxon>Dothideomycetidae</taxon>
        <taxon>Mycosphaerellales</taxon>
        <taxon>Teratosphaeriaceae</taxon>
        <taxon>Recurvomyces</taxon>
    </lineage>
</organism>
<dbReference type="Proteomes" id="UP001274830">
    <property type="component" value="Unassembled WGS sequence"/>
</dbReference>
<protein>
    <submittedName>
        <fullName evidence="2">Uncharacterized protein</fullName>
    </submittedName>
</protein>
<dbReference type="AlphaFoldDB" id="A0AAE0WR71"/>
<reference evidence="2" key="1">
    <citation type="submission" date="2023-07" db="EMBL/GenBank/DDBJ databases">
        <title>Black Yeasts Isolated from many extreme environments.</title>
        <authorList>
            <person name="Coleine C."/>
            <person name="Stajich J.E."/>
            <person name="Selbmann L."/>
        </authorList>
    </citation>
    <scope>NUCLEOTIDE SEQUENCE</scope>
    <source>
        <strain evidence="2">CCFEE 5485</strain>
    </source>
</reference>
<name>A0AAE0WR71_9PEZI</name>
<dbReference type="EMBL" id="JAUTXT010000010">
    <property type="protein sequence ID" value="KAK3676506.1"/>
    <property type="molecule type" value="Genomic_DNA"/>
</dbReference>
<proteinExistence type="predicted"/>
<gene>
    <name evidence="2" type="ORF">LTR78_003782</name>
</gene>
<evidence type="ECO:0000256" key="1">
    <source>
        <dbReference type="SAM" id="MobiDB-lite"/>
    </source>
</evidence>
<comment type="caution">
    <text evidence="2">The sequence shown here is derived from an EMBL/GenBank/DDBJ whole genome shotgun (WGS) entry which is preliminary data.</text>
</comment>
<keyword evidence="3" id="KW-1185">Reference proteome</keyword>
<feature type="region of interest" description="Disordered" evidence="1">
    <location>
        <begin position="16"/>
        <end position="44"/>
    </location>
</feature>